<dbReference type="Proteomes" id="UP000034877">
    <property type="component" value="Unassembled WGS sequence"/>
</dbReference>
<accession>A0A0G1U8Q6</accession>
<dbReference type="Pfam" id="PF13338">
    <property type="entry name" value="AbiEi_4"/>
    <property type="match status" value="1"/>
</dbReference>
<evidence type="ECO:0000313" key="3">
    <source>
        <dbReference type="Proteomes" id="UP000034877"/>
    </source>
</evidence>
<organism evidence="2 3">
    <name type="scientific">Candidatus Amesbacteria bacterium GW2011_GWC1_48_10</name>
    <dbReference type="NCBI Taxonomy" id="1618365"/>
    <lineage>
        <taxon>Bacteria</taxon>
        <taxon>Candidatus Amesiibacteriota</taxon>
    </lineage>
</organism>
<dbReference type="EMBL" id="LCPE01000054">
    <property type="protein sequence ID" value="KKU90521.1"/>
    <property type="molecule type" value="Genomic_DNA"/>
</dbReference>
<name>A0A0G1U8Q6_9BACT</name>
<protein>
    <recommendedName>
        <fullName evidence="1">AbiEi antitoxin N-terminal domain-containing protein</fullName>
    </recommendedName>
</protein>
<dbReference type="InterPro" id="IPR025159">
    <property type="entry name" value="AbiEi_N"/>
</dbReference>
<sequence>MLKGDYLSAILRSNKTVFTSKDIALLWHDSGTPATRVRLNYYVKKGDLYRIRKGLYAKNPNYNKLELATRIFTPSYVSFETVLAKEGLIFQYYDRIFVASYLTREITVDQQTYSYQRMKDFILTDTSGIEHVSETSIAAKERAFLDTLYVNTDYQFDNLRSLNWEKVFGILPIYKNLRMIKKVNNLHKNDT</sequence>
<feature type="domain" description="AbiEi antitoxin N-terminal" evidence="1">
    <location>
        <begin position="7"/>
        <end position="57"/>
    </location>
</feature>
<comment type="caution">
    <text evidence="2">The sequence shown here is derived from an EMBL/GenBank/DDBJ whole genome shotgun (WGS) entry which is preliminary data.</text>
</comment>
<evidence type="ECO:0000259" key="1">
    <source>
        <dbReference type="Pfam" id="PF13338"/>
    </source>
</evidence>
<gene>
    <name evidence="2" type="ORF">UY22_C0054G0002</name>
</gene>
<reference evidence="2 3" key="1">
    <citation type="journal article" date="2015" name="Nature">
        <title>rRNA introns, odd ribosomes, and small enigmatic genomes across a large radiation of phyla.</title>
        <authorList>
            <person name="Brown C.T."/>
            <person name="Hug L.A."/>
            <person name="Thomas B.C."/>
            <person name="Sharon I."/>
            <person name="Castelle C.J."/>
            <person name="Singh A."/>
            <person name="Wilkins M.J."/>
            <person name="Williams K.H."/>
            <person name="Banfield J.F."/>
        </authorList>
    </citation>
    <scope>NUCLEOTIDE SEQUENCE [LARGE SCALE GENOMIC DNA]</scope>
</reference>
<dbReference type="AlphaFoldDB" id="A0A0G1U8Q6"/>
<proteinExistence type="predicted"/>
<evidence type="ECO:0000313" key="2">
    <source>
        <dbReference type="EMBL" id="KKU90521.1"/>
    </source>
</evidence>